<evidence type="ECO:0000313" key="3">
    <source>
        <dbReference type="Proteomes" id="UP001562425"/>
    </source>
</evidence>
<feature type="non-terminal residue" evidence="2">
    <location>
        <position position="89"/>
    </location>
</feature>
<proteinExistence type="predicted"/>
<dbReference type="AlphaFoldDB" id="A0ABD1DQI4"/>
<gene>
    <name evidence="2" type="ORF">pipiens_000996</name>
</gene>
<feature type="non-terminal residue" evidence="2">
    <location>
        <position position="1"/>
    </location>
</feature>
<feature type="region of interest" description="Disordered" evidence="1">
    <location>
        <begin position="49"/>
        <end position="89"/>
    </location>
</feature>
<accession>A0ABD1DQI4</accession>
<organism evidence="2 3">
    <name type="scientific">Culex pipiens pipiens</name>
    <name type="common">Northern house mosquito</name>
    <dbReference type="NCBI Taxonomy" id="38569"/>
    <lineage>
        <taxon>Eukaryota</taxon>
        <taxon>Metazoa</taxon>
        <taxon>Ecdysozoa</taxon>
        <taxon>Arthropoda</taxon>
        <taxon>Hexapoda</taxon>
        <taxon>Insecta</taxon>
        <taxon>Pterygota</taxon>
        <taxon>Neoptera</taxon>
        <taxon>Endopterygota</taxon>
        <taxon>Diptera</taxon>
        <taxon>Nematocera</taxon>
        <taxon>Culicoidea</taxon>
        <taxon>Culicidae</taxon>
        <taxon>Culicinae</taxon>
        <taxon>Culicini</taxon>
        <taxon>Culex</taxon>
        <taxon>Culex</taxon>
    </lineage>
</organism>
<sequence>RVPVRRVGRQLDDLVEDVRRLQGLRGQGVRLSLRRHVLRGLQGLLPAEHPEADRVPVPAGRKVSGDPAEPEPVPVLPVQEVPGRRDEPG</sequence>
<protein>
    <submittedName>
        <fullName evidence="2">Uncharacterized protein</fullName>
    </submittedName>
</protein>
<comment type="caution">
    <text evidence="2">The sequence shown here is derived from an EMBL/GenBank/DDBJ whole genome shotgun (WGS) entry which is preliminary data.</text>
</comment>
<evidence type="ECO:0000313" key="2">
    <source>
        <dbReference type="EMBL" id="KAL1401996.1"/>
    </source>
</evidence>
<name>A0ABD1DQI4_CULPP</name>
<dbReference type="Proteomes" id="UP001562425">
    <property type="component" value="Unassembled WGS sequence"/>
</dbReference>
<keyword evidence="3" id="KW-1185">Reference proteome</keyword>
<dbReference type="EMBL" id="JBEHCU010003751">
    <property type="protein sequence ID" value="KAL1401996.1"/>
    <property type="molecule type" value="Genomic_DNA"/>
</dbReference>
<evidence type="ECO:0000256" key="1">
    <source>
        <dbReference type="SAM" id="MobiDB-lite"/>
    </source>
</evidence>
<reference evidence="2 3" key="1">
    <citation type="submission" date="2024-05" db="EMBL/GenBank/DDBJ databases">
        <title>Culex pipiens pipiens assembly and annotation.</title>
        <authorList>
            <person name="Alout H."/>
            <person name="Durand T."/>
        </authorList>
    </citation>
    <scope>NUCLEOTIDE SEQUENCE [LARGE SCALE GENOMIC DNA]</scope>
    <source>
        <strain evidence="2">HA-2024</strain>
        <tissue evidence="2">Whole body</tissue>
    </source>
</reference>